<dbReference type="Pfam" id="PF12464">
    <property type="entry name" value="Mac"/>
    <property type="match status" value="1"/>
</dbReference>
<comment type="similarity">
    <text evidence="1">Belongs to the transferase hexapeptide repeat family.</text>
</comment>
<dbReference type="Pfam" id="PF00132">
    <property type="entry name" value="Hexapep"/>
    <property type="match status" value="1"/>
</dbReference>
<gene>
    <name evidence="5" type="ORF">JOL62DRAFT_86883</name>
</gene>
<dbReference type="Proteomes" id="UP001367316">
    <property type="component" value="Unassembled WGS sequence"/>
</dbReference>
<dbReference type="PANTHER" id="PTHR23416:SF54">
    <property type="entry name" value="ACETYLTRANSFERASE, CYSE_LACA_LPXA_NODL FAMILY (AFU_ORTHOLOGUE AFUA_2G08430)-RELATED"/>
    <property type="match status" value="1"/>
</dbReference>
<dbReference type="CDD" id="cd03357">
    <property type="entry name" value="LbH_MAT_GAT"/>
    <property type="match status" value="1"/>
</dbReference>
<evidence type="ECO:0000313" key="6">
    <source>
        <dbReference type="Proteomes" id="UP001367316"/>
    </source>
</evidence>
<dbReference type="InterPro" id="IPR018357">
    <property type="entry name" value="Hexapep_transf_CS"/>
</dbReference>
<keyword evidence="6" id="KW-1185">Reference proteome</keyword>
<evidence type="ECO:0000259" key="4">
    <source>
        <dbReference type="SMART" id="SM01266"/>
    </source>
</evidence>
<dbReference type="InterPro" id="IPR024688">
    <property type="entry name" value="Mac_dom"/>
</dbReference>
<organism evidence="5 6">
    <name type="scientific">Phyllosticta paracitricarpa</name>
    <dbReference type="NCBI Taxonomy" id="2016321"/>
    <lineage>
        <taxon>Eukaryota</taxon>
        <taxon>Fungi</taxon>
        <taxon>Dikarya</taxon>
        <taxon>Ascomycota</taxon>
        <taxon>Pezizomycotina</taxon>
        <taxon>Dothideomycetes</taxon>
        <taxon>Dothideomycetes incertae sedis</taxon>
        <taxon>Botryosphaeriales</taxon>
        <taxon>Phyllostictaceae</taxon>
        <taxon>Phyllosticta</taxon>
    </lineage>
</organism>
<dbReference type="InterPro" id="IPR001451">
    <property type="entry name" value="Hexapep"/>
</dbReference>
<dbReference type="SUPFAM" id="SSF51161">
    <property type="entry name" value="Trimeric LpxA-like enzymes"/>
    <property type="match status" value="1"/>
</dbReference>
<protein>
    <submittedName>
        <fullName evidence="5">Trimeric LpxA-like protein</fullName>
    </submittedName>
</protein>
<keyword evidence="2" id="KW-0808">Transferase</keyword>
<reference evidence="5 6" key="1">
    <citation type="submission" date="2024-04" db="EMBL/GenBank/DDBJ databases">
        <title>Phyllosticta paracitricarpa is synonymous to the EU quarantine fungus P. citricarpa based on phylogenomic analyses.</title>
        <authorList>
            <consortium name="Lawrence Berkeley National Laboratory"/>
            <person name="Van ingen-buijs V.A."/>
            <person name="Van westerhoven A.C."/>
            <person name="Haridas S."/>
            <person name="Skiadas P."/>
            <person name="Martin F."/>
            <person name="Groenewald J.Z."/>
            <person name="Crous P.W."/>
            <person name="Seidl M.F."/>
        </authorList>
    </citation>
    <scope>NUCLEOTIDE SEQUENCE [LARGE SCALE GENOMIC DNA]</scope>
    <source>
        <strain evidence="5 6">CBS 141358</strain>
    </source>
</reference>
<dbReference type="Gene3D" id="2.160.10.10">
    <property type="entry name" value="Hexapeptide repeat proteins"/>
    <property type="match status" value="1"/>
</dbReference>
<dbReference type="InterPro" id="IPR011004">
    <property type="entry name" value="Trimer_LpxA-like_sf"/>
</dbReference>
<dbReference type="PROSITE" id="PS00101">
    <property type="entry name" value="HEXAPEP_TRANSFERASES"/>
    <property type="match status" value="1"/>
</dbReference>
<dbReference type="EMBL" id="JBBPBF010000015">
    <property type="protein sequence ID" value="KAK7611032.1"/>
    <property type="molecule type" value="Genomic_DNA"/>
</dbReference>
<dbReference type="InterPro" id="IPR051159">
    <property type="entry name" value="Hexapeptide_acetyltransf"/>
</dbReference>
<comment type="caution">
    <text evidence="5">The sequence shown here is derived from an EMBL/GenBank/DDBJ whole genome shotgun (WGS) entry which is preliminary data.</text>
</comment>
<feature type="domain" description="Maltose/galactoside acetyltransferase" evidence="4">
    <location>
        <begin position="13"/>
        <end position="67"/>
    </location>
</feature>
<name>A0ABR1N747_9PEZI</name>
<sequence>MSAPAEIDEVENKKKMSRGELYHAFTPQLTAARTRCQHACKRYNNAGEVSRRKLVELFRDILNDKTPLPPVAATPEEDAALFEDEPWVESPLVFDYGTNISMGQNVFINFNCTILDTCKVTIGSRTLMGPNVSLYSGTHPLDPVIRNGTRGPESGGEIHIGDDCWIAGNVTVLPGVTIGRGSVVGAGSVVTKSVPPFTVVAGSPARVIKKVETLMDPEQAAAKGVAPIVLGDESAPGAQARLKRQETPKVDPSLTQDLGEDGEKRDLQSEEKFWRAFAASEKGAAEGGAYQK</sequence>
<accession>A0ABR1N747</accession>
<proteinExistence type="inferred from homology"/>
<evidence type="ECO:0000313" key="5">
    <source>
        <dbReference type="EMBL" id="KAK7611032.1"/>
    </source>
</evidence>
<evidence type="ECO:0000256" key="2">
    <source>
        <dbReference type="ARBA" id="ARBA00022679"/>
    </source>
</evidence>
<feature type="region of interest" description="Disordered" evidence="3">
    <location>
        <begin position="236"/>
        <end position="270"/>
    </location>
</feature>
<feature type="compositionally biased region" description="Basic and acidic residues" evidence="3">
    <location>
        <begin position="261"/>
        <end position="270"/>
    </location>
</feature>
<evidence type="ECO:0000256" key="3">
    <source>
        <dbReference type="SAM" id="MobiDB-lite"/>
    </source>
</evidence>
<dbReference type="SMART" id="SM01266">
    <property type="entry name" value="Mac"/>
    <property type="match status" value="1"/>
</dbReference>
<evidence type="ECO:0000256" key="1">
    <source>
        <dbReference type="ARBA" id="ARBA00007274"/>
    </source>
</evidence>
<dbReference type="PANTHER" id="PTHR23416">
    <property type="entry name" value="SIALIC ACID SYNTHASE-RELATED"/>
    <property type="match status" value="1"/>
</dbReference>